<dbReference type="InterPro" id="IPR036388">
    <property type="entry name" value="WH-like_DNA-bd_sf"/>
</dbReference>
<dbReference type="EMBL" id="CAADRM010000004">
    <property type="protein sequence ID" value="VFU11279.1"/>
    <property type="molecule type" value="Genomic_DNA"/>
</dbReference>
<protein>
    <submittedName>
        <fullName evidence="2">Protein rrf2</fullName>
    </submittedName>
</protein>
<dbReference type="PROSITE" id="PS01332">
    <property type="entry name" value="HTH_RRF2_1"/>
    <property type="match status" value="1"/>
</dbReference>
<dbReference type="GO" id="GO:0005829">
    <property type="term" value="C:cytosol"/>
    <property type="evidence" value="ECO:0007669"/>
    <property type="project" value="TreeGrafter"/>
</dbReference>
<reference evidence="2" key="1">
    <citation type="submission" date="2019-03" db="EMBL/GenBank/DDBJ databases">
        <authorList>
            <person name="Hao L."/>
        </authorList>
    </citation>
    <scope>NUCLEOTIDE SEQUENCE</scope>
</reference>
<dbReference type="Pfam" id="PF02082">
    <property type="entry name" value="Rrf2"/>
    <property type="match status" value="1"/>
</dbReference>
<dbReference type="InterPro" id="IPR030489">
    <property type="entry name" value="TR_Rrf2-type_CS"/>
</dbReference>
<organism evidence="2">
    <name type="scientific">anaerobic digester metagenome</name>
    <dbReference type="NCBI Taxonomy" id="1263854"/>
    <lineage>
        <taxon>unclassified sequences</taxon>
        <taxon>metagenomes</taxon>
        <taxon>ecological metagenomes</taxon>
    </lineage>
</organism>
<dbReference type="GO" id="GO:0003700">
    <property type="term" value="F:DNA-binding transcription factor activity"/>
    <property type="evidence" value="ECO:0007669"/>
    <property type="project" value="TreeGrafter"/>
</dbReference>
<dbReference type="AlphaFoldDB" id="A0A485LU17"/>
<dbReference type="NCBIfam" id="TIGR00738">
    <property type="entry name" value="rrf2_super"/>
    <property type="match status" value="1"/>
</dbReference>
<sequence length="146" mass="16233">MKITTRSRYGVRLMLELARNFEKGQVLLKDIARNEEISEKYLSLIIIPLRTAGLVQSTRGAHGGYSLTRPPEEITLKDIVQVLEGGISLVDCVENSSSCSRSQTCVSRDVWSIVSERISQTLESISLGDLLAKTREKADSAPVYYI</sequence>
<evidence type="ECO:0000256" key="1">
    <source>
        <dbReference type="ARBA" id="ARBA00023125"/>
    </source>
</evidence>
<dbReference type="InterPro" id="IPR036390">
    <property type="entry name" value="WH_DNA-bd_sf"/>
</dbReference>
<dbReference type="GO" id="GO:0003677">
    <property type="term" value="F:DNA binding"/>
    <property type="evidence" value="ECO:0007669"/>
    <property type="project" value="UniProtKB-KW"/>
</dbReference>
<gene>
    <name evidence="2" type="primary">rrf</name>
    <name evidence="2" type="ORF">SCFA_1010008</name>
</gene>
<name>A0A485LU17_9ZZZZ</name>
<evidence type="ECO:0000313" key="2">
    <source>
        <dbReference type="EMBL" id="VFU11279.1"/>
    </source>
</evidence>
<proteinExistence type="predicted"/>
<accession>A0A485LU17</accession>
<dbReference type="PANTHER" id="PTHR33221">
    <property type="entry name" value="WINGED HELIX-TURN-HELIX TRANSCRIPTIONAL REGULATOR, RRF2 FAMILY"/>
    <property type="match status" value="1"/>
</dbReference>
<dbReference type="InterPro" id="IPR000944">
    <property type="entry name" value="Tscrpt_reg_Rrf2"/>
</dbReference>
<dbReference type="PANTHER" id="PTHR33221:SF5">
    <property type="entry name" value="HTH-TYPE TRANSCRIPTIONAL REGULATOR ISCR"/>
    <property type="match status" value="1"/>
</dbReference>
<dbReference type="Gene3D" id="1.10.10.10">
    <property type="entry name" value="Winged helix-like DNA-binding domain superfamily/Winged helix DNA-binding domain"/>
    <property type="match status" value="1"/>
</dbReference>
<keyword evidence="1" id="KW-0238">DNA-binding</keyword>
<dbReference type="SUPFAM" id="SSF46785">
    <property type="entry name" value="Winged helix' DNA-binding domain"/>
    <property type="match status" value="1"/>
</dbReference>
<dbReference type="PROSITE" id="PS51197">
    <property type="entry name" value="HTH_RRF2_2"/>
    <property type="match status" value="1"/>
</dbReference>